<accession>A0A8S3XLM8</accession>
<name>A0A8S3XLM8_PARAO</name>
<evidence type="ECO:0000313" key="1">
    <source>
        <dbReference type="EMBL" id="CAG5027256.1"/>
    </source>
</evidence>
<dbReference type="AlphaFoldDB" id="A0A8S3XLM8"/>
<protein>
    <submittedName>
        <fullName evidence="1">(apollo) hypothetical protein</fullName>
    </submittedName>
</protein>
<keyword evidence="2" id="KW-1185">Reference proteome</keyword>
<reference evidence="1" key="1">
    <citation type="submission" date="2021-04" db="EMBL/GenBank/DDBJ databases">
        <authorList>
            <person name="Tunstrom K."/>
        </authorList>
    </citation>
    <scope>NUCLEOTIDE SEQUENCE</scope>
</reference>
<evidence type="ECO:0000313" key="2">
    <source>
        <dbReference type="Proteomes" id="UP000691718"/>
    </source>
</evidence>
<sequence length="93" mass="10011">MMGIRYSADKQRQVLLGQQAAGGGTRRLLSIRDLTAQTNSKRQSKCSGFKLINLTGFTAWETSGEQMYEHVAAELLASEQCPPAVSLPPGDAA</sequence>
<proteinExistence type="predicted"/>
<dbReference type="EMBL" id="CAJQZP010001185">
    <property type="protein sequence ID" value="CAG5027256.1"/>
    <property type="molecule type" value="Genomic_DNA"/>
</dbReference>
<gene>
    <name evidence="1" type="ORF">PAPOLLO_LOCUS18789</name>
</gene>
<organism evidence="1 2">
    <name type="scientific">Parnassius apollo</name>
    <name type="common">Apollo butterfly</name>
    <name type="synonym">Papilio apollo</name>
    <dbReference type="NCBI Taxonomy" id="110799"/>
    <lineage>
        <taxon>Eukaryota</taxon>
        <taxon>Metazoa</taxon>
        <taxon>Ecdysozoa</taxon>
        <taxon>Arthropoda</taxon>
        <taxon>Hexapoda</taxon>
        <taxon>Insecta</taxon>
        <taxon>Pterygota</taxon>
        <taxon>Neoptera</taxon>
        <taxon>Endopterygota</taxon>
        <taxon>Lepidoptera</taxon>
        <taxon>Glossata</taxon>
        <taxon>Ditrysia</taxon>
        <taxon>Papilionoidea</taxon>
        <taxon>Papilionidae</taxon>
        <taxon>Parnassiinae</taxon>
        <taxon>Parnassini</taxon>
        <taxon>Parnassius</taxon>
        <taxon>Parnassius</taxon>
    </lineage>
</organism>
<dbReference type="Proteomes" id="UP000691718">
    <property type="component" value="Unassembled WGS sequence"/>
</dbReference>
<comment type="caution">
    <text evidence="1">The sequence shown here is derived from an EMBL/GenBank/DDBJ whole genome shotgun (WGS) entry which is preliminary data.</text>
</comment>